<evidence type="ECO:0000259" key="4">
    <source>
        <dbReference type="PROSITE" id="PS50901"/>
    </source>
</evidence>
<dbReference type="EMBL" id="JAUSQZ010000001">
    <property type="protein sequence ID" value="MDP9825256.1"/>
    <property type="molecule type" value="Genomic_DNA"/>
</dbReference>
<evidence type="ECO:0000256" key="2">
    <source>
        <dbReference type="SAM" id="MobiDB-lite"/>
    </source>
</evidence>
<organism evidence="5 6">
    <name type="scientific">Kineosporia succinea</name>
    <dbReference type="NCBI Taxonomy" id="84632"/>
    <lineage>
        <taxon>Bacteria</taxon>
        <taxon>Bacillati</taxon>
        <taxon>Actinomycetota</taxon>
        <taxon>Actinomycetes</taxon>
        <taxon>Kineosporiales</taxon>
        <taxon>Kineosporiaceae</taxon>
        <taxon>Kineosporia</taxon>
    </lineage>
</organism>
<keyword evidence="1" id="KW-0547">Nucleotide-binding</keyword>
<dbReference type="InterPro" id="IPR002543">
    <property type="entry name" value="FtsK_dom"/>
</dbReference>
<proteinExistence type="predicted"/>
<dbReference type="Proteomes" id="UP001235712">
    <property type="component" value="Unassembled WGS sequence"/>
</dbReference>
<name>A0ABT9NY74_9ACTN</name>
<evidence type="ECO:0000256" key="3">
    <source>
        <dbReference type="SAM" id="Phobius"/>
    </source>
</evidence>
<dbReference type="RefSeq" id="WP_307238858.1">
    <property type="nucleotide sequence ID" value="NZ_JAUSQZ010000001.1"/>
</dbReference>
<keyword evidence="1" id="KW-0067">ATP-binding</keyword>
<gene>
    <name evidence="5" type="ORF">J2S57_001005</name>
</gene>
<dbReference type="Gene3D" id="3.40.50.300">
    <property type="entry name" value="P-loop containing nucleotide triphosphate hydrolases"/>
    <property type="match status" value="1"/>
</dbReference>
<feature type="region of interest" description="Disordered" evidence="2">
    <location>
        <begin position="560"/>
        <end position="579"/>
    </location>
</feature>
<dbReference type="PROSITE" id="PS50901">
    <property type="entry name" value="FTSK"/>
    <property type="match status" value="1"/>
</dbReference>
<feature type="binding site" evidence="1">
    <location>
        <begin position="306"/>
        <end position="313"/>
    </location>
    <ligand>
        <name>ATP</name>
        <dbReference type="ChEBI" id="CHEBI:30616"/>
    </ligand>
</feature>
<keyword evidence="3" id="KW-1133">Transmembrane helix</keyword>
<keyword evidence="3" id="KW-0472">Membrane</keyword>
<protein>
    <recommendedName>
        <fullName evidence="4">FtsK domain-containing protein</fullName>
    </recommendedName>
</protein>
<evidence type="ECO:0000313" key="6">
    <source>
        <dbReference type="Proteomes" id="UP001235712"/>
    </source>
</evidence>
<dbReference type="SUPFAM" id="SSF52540">
    <property type="entry name" value="P-loop containing nucleoside triphosphate hydrolases"/>
    <property type="match status" value="1"/>
</dbReference>
<evidence type="ECO:0000313" key="5">
    <source>
        <dbReference type="EMBL" id="MDP9825256.1"/>
    </source>
</evidence>
<sequence length="648" mass="70522">MKKTLATAFLSGLVKRSPRAKAFLFPLVLMAAALVVVFTMLAFVTVTAKVSARALWWTLTGPRRNLLAPLWLIALVVAVPGQPGWYLGAALLLDILTLRSVVRRTPGRKVLAVRERALVARVLAVIALLHAVGAYTEWSWTTGFLADVVVIACAAPAWWRGRRIRRGETNLSDLKTVQTIWEQEVVAAVPALEGQWVKYDPDLNTGVLQLDRTKASVAAKLDEDVEFALKRGRGTVTIADDPTLGNVTLVRIAFQEPEQIAAVRYWAGSTFDQKTGTIIAGYSAGQVPVRLPIRSKSGAMHMAVIGPSGNGKGGFARLVLTELILLDDVLVFVIDGKGGAGVPSVRDHVTEYGRNAKQWEKIVDRVVAILRSRKQRYSDEGWDSFRPGPGEPQIVLWIDESKNVFAAKSSLIDKLEEIASQGRSLGISLCLATQFGDQTGYGSTEIRSNLIGINGSLWAGKAMDAVGRSLMAQNFNMNTDALPMAPGWAFLRSAGDTQSPPMRTAFIPTRRDIEDDEEFEAPFGTIEDWLTRAMFPDLHVADEAAALLVGPLCGREPQEAMDEAGRPAMPSGKKDSKGKAAVREALASQSARKMAAVIAKQVGMTPRHVRDILEDLAREGFCSKDGNGFWATEDLWGQLGEQDEREAA</sequence>
<reference evidence="5 6" key="1">
    <citation type="submission" date="2023-07" db="EMBL/GenBank/DDBJ databases">
        <title>Sequencing the genomes of 1000 actinobacteria strains.</title>
        <authorList>
            <person name="Klenk H.-P."/>
        </authorList>
    </citation>
    <scope>NUCLEOTIDE SEQUENCE [LARGE SCALE GENOMIC DNA]</scope>
    <source>
        <strain evidence="5 6">DSM 44388</strain>
    </source>
</reference>
<evidence type="ECO:0000256" key="1">
    <source>
        <dbReference type="PROSITE-ProRule" id="PRU00289"/>
    </source>
</evidence>
<dbReference type="InterPro" id="IPR027417">
    <property type="entry name" value="P-loop_NTPase"/>
</dbReference>
<feature type="transmembrane region" description="Helical" evidence="3">
    <location>
        <begin position="68"/>
        <end position="97"/>
    </location>
</feature>
<keyword evidence="3" id="KW-0812">Transmembrane</keyword>
<accession>A0ABT9NY74</accession>
<feature type="domain" description="FtsK" evidence="4">
    <location>
        <begin position="286"/>
        <end position="466"/>
    </location>
</feature>
<keyword evidence="6" id="KW-1185">Reference proteome</keyword>
<feature type="transmembrane region" description="Helical" evidence="3">
    <location>
        <begin position="118"/>
        <end position="136"/>
    </location>
</feature>
<feature type="transmembrane region" description="Helical" evidence="3">
    <location>
        <begin position="23"/>
        <end position="48"/>
    </location>
</feature>
<comment type="caution">
    <text evidence="5">The sequence shown here is derived from an EMBL/GenBank/DDBJ whole genome shotgun (WGS) entry which is preliminary data.</text>
</comment>